<comment type="caution">
    <text evidence="2">The sequence shown here is derived from an EMBL/GenBank/DDBJ whole genome shotgun (WGS) entry which is preliminary data.</text>
</comment>
<evidence type="ECO:0000313" key="2">
    <source>
        <dbReference type="EMBL" id="MFH8136079.1"/>
    </source>
</evidence>
<reference evidence="2 3" key="1">
    <citation type="submission" date="2024-08" db="EMBL/GenBank/DDBJ databases">
        <title>Pantoea ronii - a newly identified human opportunistic pathogen.</title>
        <authorList>
            <person name="Keidar-Friedman D."/>
            <person name="Sorek N."/>
            <person name="Leshin-Carmel D."/>
            <person name="Tsur A."/>
            <person name="Amsalem M."/>
            <person name="Tolkach D."/>
            <person name="Brosh-Nissimov T."/>
        </authorList>
    </citation>
    <scope>NUCLEOTIDE SEQUENCE [LARGE SCALE GENOMIC DNA]</scope>
    <source>
        <strain evidence="2 3">AA23256</strain>
    </source>
</reference>
<accession>A0ABW7Q235</accession>
<feature type="compositionally biased region" description="Basic and acidic residues" evidence="1">
    <location>
        <begin position="77"/>
        <end position="100"/>
    </location>
</feature>
<gene>
    <name evidence="2" type="ORF">ABU178_18175</name>
</gene>
<sequence>MNDSTLIDTLQFGPEDAPTHKYEIYGEDEKTPKYAVISQRESNGSWKKLDEQISFAAEDEQQAASSTMDYGYSDGAPELRDLPAEARERCQQHWEKSSKS</sequence>
<evidence type="ECO:0000256" key="1">
    <source>
        <dbReference type="SAM" id="MobiDB-lite"/>
    </source>
</evidence>
<keyword evidence="3" id="KW-1185">Reference proteome</keyword>
<protein>
    <submittedName>
        <fullName evidence="2">Uncharacterized protein</fullName>
    </submittedName>
</protein>
<feature type="region of interest" description="Disordered" evidence="1">
    <location>
        <begin position="58"/>
        <end position="100"/>
    </location>
</feature>
<dbReference type="EMBL" id="JBGFSN010000010">
    <property type="protein sequence ID" value="MFH8136079.1"/>
    <property type="molecule type" value="Genomic_DNA"/>
</dbReference>
<dbReference type="RefSeq" id="WP_397217507.1">
    <property type="nucleotide sequence ID" value="NZ_JBGFSN010000010.1"/>
</dbReference>
<organism evidence="2 3">
    <name type="scientific">Pantoea osteomyelitidis</name>
    <dbReference type="NCBI Taxonomy" id="3230026"/>
    <lineage>
        <taxon>Bacteria</taxon>
        <taxon>Pseudomonadati</taxon>
        <taxon>Pseudomonadota</taxon>
        <taxon>Gammaproteobacteria</taxon>
        <taxon>Enterobacterales</taxon>
        <taxon>Erwiniaceae</taxon>
        <taxon>Pantoea</taxon>
    </lineage>
</organism>
<name>A0ABW7Q235_9GAMM</name>
<dbReference type="Proteomes" id="UP001611251">
    <property type="component" value="Unassembled WGS sequence"/>
</dbReference>
<evidence type="ECO:0000313" key="3">
    <source>
        <dbReference type="Proteomes" id="UP001611251"/>
    </source>
</evidence>
<proteinExistence type="predicted"/>